<evidence type="ECO:0000313" key="8">
    <source>
        <dbReference type="Proteomes" id="UP000567179"/>
    </source>
</evidence>
<evidence type="ECO:0008006" key="9">
    <source>
        <dbReference type="Google" id="ProtNLM"/>
    </source>
</evidence>
<protein>
    <recommendedName>
        <fullName evidence="9">Thioredoxin domain-containing protein</fullName>
    </recommendedName>
</protein>
<evidence type="ECO:0000256" key="2">
    <source>
        <dbReference type="ARBA" id="ARBA00010968"/>
    </source>
</evidence>
<feature type="region of interest" description="Disordered" evidence="4">
    <location>
        <begin position="304"/>
        <end position="349"/>
    </location>
</feature>
<dbReference type="Proteomes" id="UP000567179">
    <property type="component" value="Unassembled WGS sequence"/>
</dbReference>
<evidence type="ECO:0000256" key="5">
    <source>
        <dbReference type="SAM" id="Phobius"/>
    </source>
</evidence>
<comment type="caution">
    <text evidence="7">The sequence shown here is derived from an EMBL/GenBank/DDBJ whole genome shotgun (WGS) entry which is preliminary data.</text>
</comment>
<feature type="chain" id="PRO_5034381394" description="Thioredoxin domain-containing protein" evidence="6">
    <location>
        <begin position="20"/>
        <end position="349"/>
    </location>
</feature>
<proteinExistence type="inferred from homology"/>
<dbReference type="EMBL" id="JAACJJ010000028">
    <property type="protein sequence ID" value="KAF5321765.1"/>
    <property type="molecule type" value="Genomic_DNA"/>
</dbReference>
<keyword evidence="8" id="KW-1185">Reference proteome</keyword>
<gene>
    <name evidence="7" type="ORF">D9619_000584</name>
</gene>
<dbReference type="AlphaFoldDB" id="A0A8H5BEG9"/>
<evidence type="ECO:0000313" key="7">
    <source>
        <dbReference type="EMBL" id="KAF5321765.1"/>
    </source>
</evidence>
<organism evidence="7 8">
    <name type="scientific">Psilocybe cf. subviscida</name>
    <dbReference type="NCBI Taxonomy" id="2480587"/>
    <lineage>
        <taxon>Eukaryota</taxon>
        <taxon>Fungi</taxon>
        <taxon>Dikarya</taxon>
        <taxon>Basidiomycota</taxon>
        <taxon>Agaricomycotina</taxon>
        <taxon>Agaricomycetes</taxon>
        <taxon>Agaricomycetidae</taxon>
        <taxon>Agaricales</taxon>
        <taxon>Agaricineae</taxon>
        <taxon>Strophariaceae</taxon>
        <taxon>Psilocybe</taxon>
    </lineage>
</organism>
<keyword evidence="6" id="KW-0732">Signal</keyword>
<name>A0A8H5BEG9_9AGAR</name>
<keyword evidence="5" id="KW-0812">Transmembrane</keyword>
<dbReference type="PROSITE" id="PS00473">
    <property type="entry name" value="GNRH"/>
    <property type="match status" value="1"/>
</dbReference>
<keyword evidence="3" id="KW-0964">Secreted</keyword>
<evidence type="ECO:0000256" key="1">
    <source>
        <dbReference type="ARBA" id="ARBA00004613"/>
    </source>
</evidence>
<comment type="subcellular location">
    <subcellularLocation>
        <location evidence="1">Secreted</location>
    </subcellularLocation>
</comment>
<evidence type="ECO:0000256" key="4">
    <source>
        <dbReference type="SAM" id="MobiDB-lite"/>
    </source>
</evidence>
<feature type="compositionally biased region" description="Basic residues" evidence="4">
    <location>
        <begin position="340"/>
        <end position="349"/>
    </location>
</feature>
<comment type="similarity">
    <text evidence="2">Belongs to the GnRH family.</text>
</comment>
<evidence type="ECO:0000256" key="6">
    <source>
        <dbReference type="SAM" id="SignalP"/>
    </source>
</evidence>
<feature type="transmembrane region" description="Helical" evidence="5">
    <location>
        <begin position="272"/>
        <end position="289"/>
    </location>
</feature>
<keyword evidence="5" id="KW-0472">Membrane</keyword>
<dbReference type="GO" id="GO:0005576">
    <property type="term" value="C:extracellular region"/>
    <property type="evidence" value="ECO:0007669"/>
    <property type="project" value="UniProtKB-SubCell"/>
</dbReference>
<keyword evidence="5" id="KW-1133">Transmembrane helix</keyword>
<reference evidence="7 8" key="1">
    <citation type="journal article" date="2020" name="ISME J.">
        <title>Uncovering the hidden diversity of litter-decomposition mechanisms in mushroom-forming fungi.</title>
        <authorList>
            <person name="Floudas D."/>
            <person name="Bentzer J."/>
            <person name="Ahren D."/>
            <person name="Johansson T."/>
            <person name="Persson P."/>
            <person name="Tunlid A."/>
        </authorList>
    </citation>
    <scope>NUCLEOTIDE SEQUENCE [LARGE SCALE GENOMIC DNA]</scope>
    <source>
        <strain evidence="7 8">CBS 101986</strain>
    </source>
</reference>
<accession>A0A8H5BEG9</accession>
<evidence type="ECO:0000256" key="3">
    <source>
        <dbReference type="ARBA" id="ARBA00022525"/>
    </source>
</evidence>
<sequence length="349" mass="38641">MKVSAAAFALLALAGSSAAQYFSDGWTPGQKPHSVSSGAPAAETAGFVPPEVTEEDQTKAASAPFSVWDIFDVNKMLKTEPAVALFGKFGVNITDKVDTAVKIWDDRIPLITDDNFNELIVNEPLTKDEEDERVWVIVISVTSARQDGISKFLDSAFDEAYNQTVLAGDLPHVRWGRIDYINVTYITTKWAVWQAPYLVILKDRGQTLRFYRPHQMRLRDDALRQFLSVDGWKQTRPWQSAYAPGGNREHIMDFQAKWFTIIYNYVSLVPKWALLFLSGSLASVFIGLLHKSDAKKAAAVTARTVKAEPKAGTPAPVATTKASAVDSERESSASPAGKRTSTRLRKNKK</sequence>
<dbReference type="InterPro" id="IPR002012">
    <property type="entry name" value="GnRH"/>
</dbReference>
<feature type="signal peptide" evidence="6">
    <location>
        <begin position="1"/>
        <end position="19"/>
    </location>
</feature>
<dbReference type="GO" id="GO:0005179">
    <property type="term" value="F:hormone activity"/>
    <property type="evidence" value="ECO:0007669"/>
    <property type="project" value="InterPro"/>
</dbReference>
<dbReference type="OrthoDB" id="2502001at2759"/>